<dbReference type="EMBL" id="MDDG01000009">
    <property type="protein sequence ID" value="OQE37980.1"/>
    <property type="molecule type" value="Genomic_DNA"/>
</dbReference>
<dbReference type="InterPro" id="IPR009100">
    <property type="entry name" value="AcylCoA_DH/oxidase_NM_dom_sf"/>
</dbReference>
<dbReference type="GO" id="GO:0071949">
    <property type="term" value="F:FAD binding"/>
    <property type="evidence" value="ECO:0007669"/>
    <property type="project" value="InterPro"/>
</dbReference>
<dbReference type="PANTHER" id="PTHR10909:SF382">
    <property type="entry name" value="ACYL-COENZYME A OXIDASE"/>
    <property type="match status" value="1"/>
</dbReference>
<name>A0A1V6UHS4_9EURO</name>
<dbReference type="GO" id="GO:0005777">
    <property type="term" value="C:peroxisome"/>
    <property type="evidence" value="ECO:0007669"/>
    <property type="project" value="InterPro"/>
</dbReference>
<comment type="caution">
    <text evidence="2">The sequence shown here is derived from an EMBL/GenBank/DDBJ whole genome shotgun (WGS) entry which is preliminary data.</text>
</comment>
<evidence type="ECO:0000313" key="3">
    <source>
        <dbReference type="Proteomes" id="UP000191500"/>
    </source>
</evidence>
<dbReference type="InterPro" id="IPR046373">
    <property type="entry name" value="Acyl-CoA_Oxase/DH_mid-dom_sf"/>
</dbReference>
<evidence type="ECO:0000313" key="2">
    <source>
        <dbReference type="EMBL" id="OQE37980.1"/>
    </source>
</evidence>
<dbReference type="GO" id="GO:0003997">
    <property type="term" value="F:acyl-CoA oxidase activity"/>
    <property type="evidence" value="ECO:0007669"/>
    <property type="project" value="InterPro"/>
</dbReference>
<dbReference type="InterPro" id="IPR012258">
    <property type="entry name" value="Acyl-CoA_oxidase"/>
</dbReference>
<evidence type="ECO:0000259" key="1">
    <source>
        <dbReference type="Pfam" id="PF22924"/>
    </source>
</evidence>
<feature type="domain" description="Acyl-CoA oxidase C-alpha1" evidence="1">
    <location>
        <begin position="257"/>
        <end position="392"/>
    </location>
</feature>
<dbReference type="GO" id="GO:0005504">
    <property type="term" value="F:fatty acid binding"/>
    <property type="evidence" value="ECO:0007669"/>
    <property type="project" value="TreeGrafter"/>
</dbReference>
<dbReference type="SUPFAM" id="SSF56645">
    <property type="entry name" value="Acyl-CoA dehydrogenase NM domain-like"/>
    <property type="match status" value="1"/>
</dbReference>
<dbReference type="InterPro" id="IPR055060">
    <property type="entry name" value="ACOX_C_alpha1"/>
</dbReference>
<dbReference type="InterPro" id="IPR036250">
    <property type="entry name" value="AcylCo_DH-like_C"/>
</dbReference>
<proteinExistence type="predicted"/>
<dbReference type="Gene3D" id="2.40.110.10">
    <property type="entry name" value="Butyryl-CoA Dehydrogenase, subunit A, domain 2"/>
    <property type="match status" value="1"/>
</dbReference>
<accession>A0A1V6UHS4</accession>
<dbReference type="GO" id="GO:0055088">
    <property type="term" value="P:lipid homeostasis"/>
    <property type="evidence" value="ECO:0007669"/>
    <property type="project" value="TreeGrafter"/>
</dbReference>
<dbReference type="Gene3D" id="1.20.140.10">
    <property type="entry name" value="Butyryl-CoA Dehydrogenase, subunit A, domain 3"/>
    <property type="match status" value="1"/>
</dbReference>
<dbReference type="AlphaFoldDB" id="A0A1V6UHS4"/>
<dbReference type="GO" id="GO:0033540">
    <property type="term" value="P:fatty acid beta-oxidation using acyl-CoA oxidase"/>
    <property type="evidence" value="ECO:0007669"/>
    <property type="project" value="TreeGrafter"/>
</dbReference>
<gene>
    <name evidence="2" type="ORF">PENCOP_c009G08686</name>
</gene>
<keyword evidence="3" id="KW-1185">Reference proteome</keyword>
<dbReference type="SUPFAM" id="SSF47203">
    <property type="entry name" value="Acyl-CoA dehydrogenase C-terminal domain-like"/>
    <property type="match status" value="1"/>
</dbReference>
<organism evidence="2 3">
    <name type="scientific">Penicillium coprophilum</name>
    <dbReference type="NCBI Taxonomy" id="36646"/>
    <lineage>
        <taxon>Eukaryota</taxon>
        <taxon>Fungi</taxon>
        <taxon>Dikarya</taxon>
        <taxon>Ascomycota</taxon>
        <taxon>Pezizomycotina</taxon>
        <taxon>Eurotiomycetes</taxon>
        <taxon>Eurotiomycetidae</taxon>
        <taxon>Eurotiales</taxon>
        <taxon>Aspergillaceae</taxon>
        <taxon>Penicillium</taxon>
    </lineage>
</organism>
<dbReference type="Pfam" id="PF22924">
    <property type="entry name" value="ACOX_C_alpha1"/>
    <property type="match status" value="1"/>
</dbReference>
<dbReference type="Proteomes" id="UP000191500">
    <property type="component" value="Unassembled WGS sequence"/>
</dbReference>
<reference evidence="3" key="1">
    <citation type="journal article" date="2017" name="Nat. Microbiol.">
        <title>Global analysis of biosynthetic gene clusters reveals vast potential of secondary metabolite production in Penicillium species.</title>
        <authorList>
            <person name="Nielsen J.C."/>
            <person name="Grijseels S."/>
            <person name="Prigent S."/>
            <person name="Ji B."/>
            <person name="Dainat J."/>
            <person name="Nielsen K.F."/>
            <person name="Frisvad J.C."/>
            <person name="Workman M."/>
            <person name="Nielsen J."/>
        </authorList>
    </citation>
    <scope>NUCLEOTIDE SEQUENCE [LARGE SCALE GENOMIC DNA]</scope>
    <source>
        <strain evidence="3">IBT 31321</strain>
    </source>
</reference>
<protein>
    <recommendedName>
        <fullName evidence="1">Acyl-CoA oxidase C-alpha1 domain-containing protein</fullName>
    </recommendedName>
</protein>
<dbReference type="STRING" id="36646.A0A1V6UHS4"/>
<dbReference type="PANTHER" id="PTHR10909">
    <property type="entry name" value="ELECTRON TRANSPORT OXIDOREDUCTASE"/>
    <property type="match status" value="1"/>
</dbReference>
<sequence length="563" mass="62638">MSSPTLELLRLPIFKVTPGDSVDHEKVHLSYQRAAAIVKAYGMTAIDVLQCTEKFWTFHLDLIGTVDFATFTIMTIQLNLAAGTLSPFTEKQPQYRELLDKILKFEISAQYMVAEVGHGVDAKNLETTATMLTTGEFDLHTPSPSGAKIMPSSFPLKGFPRVAMVFAQLIVSGENRGIRPFITWLSDGNEMFEGVTSKLLPRRAASKPLDHAITSFNHVRLPHSALLGTLDKPKDMRKHFLSTIWRIAIGTLGLTLTMVPVMKRCVYVAGKYSQRRHILGPDQKPKPIISFRTQHAPILHGLAQIFVFEAYAQKSIQYFQDPSLTDPVQHAIAASLKAVLSKACQTCLFNLSERCGAQGLFEHNHIIESMLETRGISIAEGDTLVLSIRLTSELLLNRYKMPPPKNPTSYLAKHEQGLLDELRRMTKANSGGHRGEDFDRLILPRSQDFVHAIGCRIAYEAAVDAGVNTDLVALYESGVMLQDQSWFVQHASLTREHMYQIEAERLSAVLPRLDRLLDETGAGPYCTAPIISQALWDQFVDQLETKTGNGKANIGLSSSRARL</sequence>